<dbReference type="Gene3D" id="1.25.40.840">
    <property type="entry name" value="CCR4-NOT transcription complex subunit 1 TTP binding domain"/>
    <property type="match status" value="1"/>
</dbReference>
<keyword evidence="2" id="KW-0678">Repressor</keyword>
<feature type="domain" description="CCR4-NOT transcription complex subunit 1 HEAT repeat" evidence="10">
    <location>
        <begin position="349"/>
        <end position="491"/>
    </location>
</feature>
<dbReference type="InterPro" id="IPR032191">
    <property type="entry name" value="CNOT1_CAF1_bind"/>
</dbReference>
<dbReference type="GO" id="GO:0000289">
    <property type="term" value="P:nuclear-transcribed mRNA poly(A) tail shortening"/>
    <property type="evidence" value="ECO:0007669"/>
    <property type="project" value="UniProtKB-ARBA"/>
</dbReference>
<dbReference type="PANTHER" id="PTHR13162">
    <property type="entry name" value="CCR4-NOT TRANSCRIPTION COMPLEX"/>
    <property type="match status" value="1"/>
</dbReference>
<proteinExistence type="predicted"/>
<evidence type="ECO:0000259" key="8">
    <source>
        <dbReference type="Pfam" id="PF16415"/>
    </source>
</evidence>
<dbReference type="Pfam" id="PF16415">
    <property type="entry name" value="CNOT1_CAF1_bind"/>
    <property type="match status" value="1"/>
</dbReference>
<dbReference type="InterPro" id="IPR032194">
    <property type="entry name" value="CNOT1_HEAT"/>
</dbReference>
<dbReference type="GO" id="GO:0060090">
    <property type="term" value="F:molecular adaptor activity"/>
    <property type="evidence" value="ECO:0007669"/>
    <property type="project" value="TreeGrafter"/>
</dbReference>
<evidence type="ECO:0000256" key="3">
    <source>
        <dbReference type="ARBA" id="ARBA00023015"/>
    </source>
</evidence>
<feature type="region of interest" description="Disordered" evidence="6">
    <location>
        <begin position="1428"/>
        <end position="1451"/>
    </location>
</feature>
<dbReference type="Pfam" id="PF12842">
    <property type="entry name" value="DUF3819"/>
    <property type="match status" value="1"/>
</dbReference>
<dbReference type="FunFam" id="1.25.40.180:FF:000012">
    <property type="entry name" value="Ccr4-Not transcription complex subunit"/>
    <property type="match status" value="1"/>
</dbReference>
<dbReference type="GO" id="GO:0017148">
    <property type="term" value="P:negative regulation of translation"/>
    <property type="evidence" value="ECO:0007669"/>
    <property type="project" value="InterPro"/>
</dbReference>
<feature type="compositionally biased region" description="Polar residues" evidence="6">
    <location>
        <begin position="716"/>
        <end position="731"/>
    </location>
</feature>
<accession>A0A2U1MJM7</accession>
<dbReference type="Pfam" id="PF16417">
    <property type="entry name" value="CNOT1_TTP_bind"/>
    <property type="match status" value="1"/>
</dbReference>
<dbReference type="OrthoDB" id="1031491at2759"/>
<feature type="domain" description="CCR4-NOT transcription complex subunit 1 CAF1-binding" evidence="8">
    <location>
        <begin position="831"/>
        <end position="1049"/>
    </location>
</feature>
<gene>
    <name evidence="11" type="ORF">CTI12_AA378170</name>
</gene>
<dbReference type="STRING" id="35608.A0A2U1MJM7"/>
<dbReference type="InterPro" id="IPR032193">
    <property type="entry name" value="CNOT1_TTP_bind"/>
</dbReference>
<evidence type="ECO:0000259" key="9">
    <source>
        <dbReference type="Pfam" id="PF16417"/>
    </source>
</evidence>
<feature type="compositionally biased region" description="Polar residues" evidence="6">
    <location>
        <begin position="777"/>
        <end position="788"/>
    </location>
</feature>
<sequence>MQEPFPLSVIFGNVWENTEAQLLFLKHAISAPPEVFTFAHSSRQLEYANFQADHESQPWLCLDLLEVLCQLAERGHATSVWSLLEFPLKSFSEMLLLAMAHTPYNLLQYEVCATVLPWLLKDASKKGIILRLWHVNSVLFSIALNDTVNFDLENMSRLVDLFHELEILLSVLDLVPMSLGIRLAALASPKEYINLEEWLTTKLIAHEDSFIEECLKFLKEVEDNSCEIWNIYKDTASTFSKEPFPLSVIFGNVWENTEAQLLFLKHAISAPPEVFTFAHSSRQLEYANFQADHESQPWLCLDLLEVLCQLAERGHATSVWSLLEFPLKSFSEMLLLAMAHTPYNLLQYEVCATVLPWLLKDASKKGIILRLWHVNSVLFSIALNDTVNFDLENMSRLVDLFHELEILLSVLDLVPMSLGIRLAALASPKEYINLEEWLTTKLIAHEDSFIEECLKFLKEVEDNSCEIWNIYKDTASTFSKVLPMDIMTLLFTFNFFLVISIVKTNVIFKVLQLHTCLLSSDRLCEKMESLYVTCMDSNPKKENPRAPDGSSKLYEDHVSEKATSYIQQMFCGQLTVGEMVNMLAQFQESFEKRDNMVFECIISSLCEDYKFFNQYPDEHLMMAADLFGLLIRYHLVSHYALDIFLKAVLEALHEPEGSKMFVFGTKALEHIVDRLIEWPEYSRKLLQISHIRSTRSELISVIEQTVARTSLRESAEGQNPSTNQSDSSITPANIEIPVSSSSFTGSDGAHLDSQVLSPIDSQQNNKGHLDERHMDPNSPTSGQISVATSSASPQSMTSSSEKLRAVNIASFGSAASIETLLAAAESNETSIETPPSDIQDKISLIINNLSAANTDTRAKECKDILDEQYYTWFAQYLVMKRASMEPNFHMLYIDFVEKINSKHLNKELVEASYQNCKVLLNSPLIKSSDNERKLLKNLGGWIGKITIGKNQVLRAKHIDPKSLIVEAYTKGLMIGVIPFTSKILESCKNSLAYQPPNPWTMAILGLLTEIHAMKNLKANLKFEIEILFKNLEVDMLEVNPSSLLKNRVRIVEGNPDFANNSSGSYQKRKDKVTSNSTVRSVLNQVKSPVVAAGPSDQSGNTHMPLTAAGASYRSHVLHQNADQVHPPLVMLGEDEKKVALCLPNQLPLPQGPQVAQFPNMIPLRAPIIPDLELFRLNKFFQSVLPVAMKMALEEVISSFVKRSVSLATTTTIELIMKDYSTELDDDYIVSASCRMVSSLAGEFSYVTSKELLREKLSTNLRNFLQGLDFANNLTEHAMQPVIDENLESGCDFIEKTAIDEGQTIVTREITEKLSAKRKQREAFHPRPGDFSFFQHQVLQRVTGISYLCCSFLSRYKKVLYCVLCIKPVKENTLAKSPQLKSRTSHNRTSQQCLQSSSFITMPMCFAATSKKEALTNLTGKGAMGHNGINTNAEAKSSFDNTYPNPYEPMRN</sequence>
<dbReference type="Proteomes" id="UP000245207">
    <property type="component" value="Unassembled WGS sequence"/>
</dbReference>
<evidence type="ECO:0000313" key="12">
    <source>
        <dbReference type="Proteomes" id="UP000245207"/>
    </source>
</evidence>
<protein>
    <submittedName>
        <fullName evidence="11">CCR4-Not complex component, Not1, C-terminal</fullName>
    </submittedName>
</protein>
<dbReference type="GO" id="GO:0005634">
    <property type="term" value="C:nucleus"/>
    <property type="evidence" value="ECO:0007669"/>
    <property type="project" value="UniProtKB-SubCell"/>
</dbReference>
<evidence type="ECO:0000256" key="2">
    <source>
        <dbReference type="ARBA" id="ARBA00022491"/>
    </source>
</evidence>
<dbReference type="Pfam" id="PF16418">
    <property type="entry name" value="CNOT1_HEAT"/>
    <property type="match status" value="2"/>
</dbReference>
<dbReference type="InterPro" id="IPR038535">
    <property type="entry name" value="CNOT1_TTP_bind_sf"/>
</dbReference>
<feature type="domain" description="CCR4-NOT transcription complex subunit 1" evidence="7">
    <location>
        <begin position="1181"/>
        <end position="1320"/>
    </location>
</feature>
<dbReference type="EMBL" id="PKPP01005096">
    <property type="protein sequence ID" value="PWA61470.1"/>
    <property type="molecule type" value="Genomic_DNA"/>
</dbReference>
<organism evidence="11 12">
    <name type="scientific">Artemisia annua</name>
    <name type="common">Sweet wormwood</name>
    <dbReference type="NCBI Taxonomy" id="35608"/>
    <lineage>
        <taxon>Eukaryota</taxon>
        <taxon>Viridiplantae</taxon>
        <taxon>Streptophyta</taxon>
        <taxon>Embryophyta</taxon>
        <taxon>Tracheophyta</taxon>
        <taxon>Spermatophyta</taxon>
        <taxon>Magnoliopsida</taxon>
        <taxon>eudicotyledons</taxon>
        <taxon>Gunneridae</taxon>
        <taxon>Pentapetalae</taxon>
        <taxon>asterids</taxon>
        <taxon>campanulids</taxon>
        <taxon>Asterales</taxon>
        <taxon>Asteraceae</taxon>
        <taxon>Asteroideae</taxon>
        <taxon>Anthemideae</taxon>
        <taxon>Artemisiinae</taxon>
        <taxon>Artemisia</taxon>
    </lineage>
</organism>
<evidence type="ECO:0000259" key="10">
    <source>
        <dbReference type="Pfam" id="PF16418"/>
    </source>
</evidence>
<keyword evidence="12" id="KW-1185">Reference proteome</keyword>
<dbReference type="PANTHER" id="PTHR13162:SF8">
    <property type="entry name" value="CCR4-NOT TRANSCRIPTION COMPLEX SUBUNIT 1"/>
    <property type="match status" value="1"/>
</dbReference>
<evidence type="ECO:0000256" key="1">
    <source>
        <dbReference type="ARBA" id="ARBA00004123"/>
    </source>
</evidence>
<comment type="subcellular location">
    <subcellularLocation>
        <location evidence="1">Nucleus</location>
    </subcellularLocation>
</comment>
<feature type="compositionally biased region" description="Low complexity" evidence="6">
    <location>
        <begin position="789"/>
        <end position="798"/>
    </location>
</feature>
<feature type="compositionally biased region" description="Polar residues" evidence="6">
    <location>
        <begin position="1428"/>
        <end position="1443"/>
    </location>
</feature>
<keyword evidence="3" id="KW-0805">Transcription regulation</keyword>
<feature type="region of interest" description="Disordered" evidence="6">
    <location>
        <begin position="710"/>
        <end position="731"/>
    </location>
</feature>
<reference evidence="11 12" key="1">
    <citation type="journal article" date="2018" name="Mol. Plant">
        <title>The genome of Artemisia annua provides insight into the evolution of Asteraceae family and artemisinin biosynthesis.</title>
        <authorList>
            <person name="Shen Q."/>
            <person name="Zhang L."/>
            <person name="Liao Z."/>
            <person name="Wang S."/>
            <person name="Yan T."/>
            <person name="Shi P."/>
            <person name="Liu M."/>
            <person name="Fu X."/>
            <person name="Pan Q."/>
            <person name="Wang Y."/>
            <person name="Lv Z."/>
            <person name="Lu X."/>
            <person name="Zhang F."/>
            <person name="Jiang W."/>
            <person name="Ma Y."/>
            <person name="Chen M."/>
            <person name="Hao X."/>
            <person name="Li L."/>
            <person name="Tang Y."/>
            <person name="Lv G."/>
            <person name="Zhou Y."/>
            <person name="Sun X."/>
            <person name="Brodelius P.E."/>
            <person name="Rose J.K.C."/>
            <person name="Tang K."/>
        </authorList>
    </citation>
    <scope>NUCLEOTIDE SEQUENCE [LARGE SCALE GENOMIC DNA]</scope>
    <source>
        <strain evidence="12">cv. Huhao1</strain>
        <tissue evidence="11">Leaf</tissue>
    </source>
</reference>
<keyword evidence="5" id="KW-0539">Nucleus</keyword>
<evidence type="ECO:0000256" key="6">
    <source>
        <dbReference type="SAM" id="MobiDB-lite"/>
    </source>
</evidence>
<comment type="caution">
    <text evidence="11">The sequence shown here is derived from an EMBL/GenBank/DDBJ whole genome shotgun (WGS) entry which is preliminary data.</text>
</comment>
<evidence type="ECO:0000259" key="7">
    <source>
        <dbReference type="Pfam" id="PF12842"/>
    </source>
</evidence>
<keyword evidence="4" id="KW-0804">Transcription</keyword>
<dbReference type="InterPro" id="IPR040398">
    <property type="entry name" value="Not1"/>
</dbReference>
<feature type="region of interest" description="Disordered" evidence="6">
    <location>
        <begin position="759"/>
        <end position="798"/>
    </location>
</feature>
<evidence type="ECO:0000313" key="11">
    <source>
        <dbReference type="EMBL" id="PWA61470.1"/>
    </source>
</evidence>
<name>A0A2U1MJM7_ARTAN</name>
<feature type="domain" description="CCR4-NOT transcription complex subunit 1 HEAT repeat" evidence="10">
    <location>
        <begin position="110"/>
        <end position="222"/>
    </location>
</feature>
<feature type="domain" description="CCR4-NOT transcription complex subunit 1 TTP binding" evidence="9">
    <location>
        <begin position="544"/>
        <end position="709"/>
    </location>
</feature>
<dbReference type="GO" id="GO:0000932">
    <property type="term" value="C:P-body"/>
    <property type="evidence" value="ECO:0007669"/>
    <property type="project" value="TreeGrafter"/>
</dbReference>
<dbReference type="GO" id="GO:0030015">
    <property type="term" value="C:CCR4-NOT core complex"/>
    <property type="evidence" value="ECO:0007669"/>
    <property type="project" value="InterPro"/>
</dbReference>
<evidence type="ECO:0000256" key="5">
    <source>
        <dbReference type="ARBA" id="ARBA00023242"/>
    </source>
</evidence>
<dbReference type="Gene3D" id="1.25.40.180">
    <property type="match status" value="1"/>
</dbReference>
<dbReference type="InterPro" id="IPR024557">
    <property type="entry name" value="CNOT1_dom_4"/>
</dbReference>
<evidence type="ECO:0000256" key="4">
    <source>
        <dbReference type="ARBA" id="ARBA00023163"/>
    </source>
</evidence>